<reference evidence="1 2" key="1">
    <citation type="submission" date="2020-11" db="EMBL/GenBank/DDBJ databases">
        <title>A novel isolate from a Black sea contaminated sediment with potential to produce alkanes: Plantactinospora alkalitolerans sp. nov.</title>
        <authorList>
            <person name="Carro L."/>
            <person name="Veyisoglu A."/>
            <person name="Guven K."/>
            <person name="Schumann P."/>
            <person name="Klenk H.-P."/>
            <person name="Sahin N."/>
        </authorList>
    </citation>
    <scope>NUCLEOTIDE SEQUENCE [LARGE SCALE GENOMIC DNA]</scope>
    <source>
        <strain evidence="1 2">S1510</strain>
    </source>
</reference>
<dbReference type="Proteomes" id="UP000638560">
    <property type="component" value="Unassembled WGS sequence"/>
</dbReference>
<dbReference type="RefSeq" id="WP_196206707.1">
    <property type="nucleotide sequence ID" value="NZ_JADPUN010000422.1"/>
</dbReference>
<evidence type="ECO:0000313" key="1">
    <source>
        <dbReference type="EMBL" id="MBF9135250.1"/>
    </source>
</evidence>
<evidence type="ECO:0000313" key="2">
    <source>
        <dbReference type="Proteomes" id="UP000638560"/>
    </source>
</evidence>
<proteinExistence type="predicted"/>
<dbReference type="EMBL" id="JADPUN010000422">
    <property type="protein sequence ID" value="MBF9135250.1"/>
    <property type="molecule type" value="Genomic_DNA"/>
</dbReference>
<organism evidence="1 2">
    <name type="scientific">Plantactinospora alkalitolerans</name>
    <dbReference type="NCBI Taxonomy" id="2789879"/>
    <lineage>
        <taxon>Bacteria</taxon>
        <taxon>Bacillati</taxon>
        <taxon>Actinomycetota</taxon>
        <taxon>Actinomycetes</taxon>
        <taxon>Micromonosporales</taxon>
        <taxon>Micromonosporaceae</taxon>
        <taxon>Plantactinospora</taxon>
    </lineage>
</organism>
<sequence>MYLLRIYDEPAIEAACANGPAGLAGCDWCGDDLAVHVRLVVQLELDRSEATVGHRVVACDRSPRTWQMWARRQEKVVEGREFMCFGDEQSVHRPWTGRGEPTGVLLTEDPEGQYYGWIKCEREVGHEGVPVMIQPHPAMFRMQEPGGFYGRVKQGRGEVVRMSVKALS</sequence>
<keyword evidence="2" id="KW-1185">Reference proteome</keyword>
<name>A0ABS0H9V5_9ACTN</name>
<gene>
    <name evidence="1" type="ORF">I0C86_41100</name>
</gene>
<dbReference type="PROSITE" id="PS51257">
    <property type="entry name" value="PROKAR_LIPOPROTEIN"/>
    <property type="match status" value="1"/>
</dbReference>
<comment type="caution">
    <text evidence="1">The sequence shown here is derived from an EMBL/GenBank/DDBJ whole genome shotgun (WGS) entry which is preliminary data.</text>
</comment>
<protein>
    <submittedName>
        <fullName evidence="1">Uncharacterized protein</fullName>
    </submittedName>
</protein>
<accession>A0ABS0H9V5</accession>